<keyword evidence="4" id="KW-0694">RNA-binding</keyword>
<evidence type="ECO:0000256" key="5">
    <source>
        <dbReference type="ARBA" id="ARBA00023187"/>
    </source>
</evidence>
<dbReference type="InterPro" id="IPR034392">
    <property type="entry name" value="TatSF1-like_RRM1"/>
</dbReference>
<dbReference type="GO" id="GO:0003723">
    <property type="term" value="F:RNA binding"/>
    <property type="evidence" value="ECO:0007669"/>
    <property type="project" value="UniProtKB-KW"/>
</dbReference>
<feature type="coiled-coil region" evidence="6">
    <location>
        <begin position="199"/>
        <end position="226"/>
    </location>
</feature>
<feature type="region of interest" description="Disordered" evidence="7">
    <location>
        <begin position="361"/>
        <end position="427"/>
    </location>
</feature>
<evidence type="ECO:0000259" key="8">
    <source>
        <dbReference type="SMART" id="SM00360"/>
    </source>
</evidence>
<gene>
    <name evidence="9" type="ORF">N7463_000193</name>
</gene>
<evidence type="ECO:0000256" key="4">
    <source>
        <dbReference type="ARBA" id="ARBA00022884"/>
    </source>
</evidence>
<keyword evidence="3" id="KW-0677">Repeat</keyword>
<protein>
    <submittedName>
        <fullName evidence="9">Nuclear mRNA splicing factor-associated protein</fullName>
    </submittedName>
</protein>
<accession>A0A9W9Y3U0</accession>
<dbReference type="CDD" id="cd12285">
    <property type="entry name" value="RRM3_RBM39_like"/>
    <property type="match status" value="1"/>
</dbReference>
<dbReference type="OrthoDB" id="10258585at2759"/>
<dbReference type="SMART" id="SM00360">
    <property type="entry name" value="RRM"/>
    <property type="match status" value="2"/>
</dbReference>
<dbReference type="GO" id="GO:0005684">
    <property type="term" value="C:U2-type spliceosomal complex"/>
    <property type="evidence" value="ECO:0007669"/>
    <property type="project" value="TreeGrafter"/>
</dbReference>
<dbReference type="GO" id="GO:0005686">
    <property type="term" value="C:U2 snRNP"/>
    <property type="evidence" value="ECO:0007669"/>
    <property type="project" value="TreeGrafter"/>
</dbReference>
<feature type="domain" description="RRM" evidence="8">
    <location>
        <begin position="261"/>
        <end position="324"/>
    </location>
</feature>
<feature type="compositionally biased region" description="Basic and acidic residues" evidence="7">
    <location>
        <begin position="397"/>
        <end position="427"/>
    </location>
</feature>
<dbReference type="InterPro" id="IPR035979">
    <property type="entry name" value="RBD_domain_sf"/>
</dbReference>
<dbReference type="Proteomes" id="UP001149954">
    <property type="component" value="Unassembled WGS sequence"/>
</dbReference>
<comment type="similarity">
    <text evidence="1">Belongs to the HTATSF1 family.</text>
</comment>
<dbReference type="PANTHER" id="PTHR15608:SF0">
    <property type="entry name" value="HIV TAT-SPECIFIC FACTOR 1"/>
    <property type="match status" value="1"/>
</dbReference>
<dbReference type="GO" id="GO:0000398">
    <property type="term" value="P:mRNA splicing, via spliceosome"/>
    <property type="evidence" value="ECO:0007669"/>
    <property type="project" value="InterPro"/>
</dbReference>
<dbReference type="AlphaFoldDB" id="A0A9W9Y3U0"/>
<keyword evidence="5" id="KW-0508">mRNA splicing</keyword>
<dbReference type="Gene3D" id="3.30.70.330">
    <property type="match status" value="2"/>
</dbReference>
<dbReference type="PANTHER" id="PTHR15608">
    <property type="entry name" value="SPLICING FACTOR U2AF-ASSOCIATED PROTEIN 2"/>
    <property type="match status" value="1"/>
</dbReference>
<keyword evidence="6" id="KW-0175">Coiled coil</keyword>
<dbReference type="CDD" id="cd12281">
    <property type="entry name" value="RRM1_TatSF1_like"/>
    <property type="match status" value="1"/>
</dbReference>
<evidence type="ECO:0000256" key="7">
    <source>
        <dbReference type="SAM" id="MobiDB-lite"/>
    </source>
</evidence>
<comment type="caution">
    <text evidence="9">The sequence shown here is derived from an EMBL/GenBank/DDBJ whole genome shotgun (WGS) entry which is preliminary data.</text>
</comment>
<feature type="compositionally biased region" description="Basic and acidic residues" evidence="7">
    <location>
        <begin position="374"/>
        <end position="390"/>
    </location>
</feature>
<keyword evidence="2" id="KW-0507">mRNA processing</keyword>
<dbReference type="Pfam" id="PF00076">
    <property type="entry name" value="RRM_1"/>
    <property type="match status" value="2"/>
</dbReference>
<organism evidence="9 10">
    <name type="scientific">Penicillium fimorum</name>
    <dbReference type="NCBI Taxonomy" id="1882269"/>
    <lineage>
        <taxon>Eukaryota</taxon>
        <taxon>Fungi</taxon>
        <taxon>Dikarya</taxon>
        <taxon>Ascomycota</taxon>
        <taxon>Pezizomycotina</taxon>
        <taxon>Eurotiomycetes</taxon>
        <taxon>Eurotiomycetidae</taxon>
        <taxon>Eurotiales</taxon>
        <taxon>Aspergillaceae</taxon>
        <taxon>Penicillium</taxon>
    </lineage>
</organism>
<feature type="compositionally biased region" description="Basic and acidic residues" evidence="7">
    <location>
        <begin position="80"/>
        <end position="89"/>
    </location>
</feature>
<reference evidence="9" key="2">
    <citation type="journal article" date="2023" name="IMA Fungus">
        <title>Comparative genomic study of the Penicillium genus elucidates a diverse pangenome and 15 lateral gene transfer events.</title>
        <authorList>
            <person name="Petersen C."/>
            <person name="Sorensen T."/>
            <person name="Nielsen M.R."/>
            <person name="Sondergaard T.E."/>
            <person name="Sorensen J.L."/>
            <person name="Fitzpatrick D.A."/>
            <person name="Frisvad J.C."/>
            <person name="Nielsen K.L."/>
        </authorList>
    </citation>
    <scope>NUCLEOTIDE SEQUENCE</scope>
    <source>
        <strain evidence="9">IBT 29495</strain>
    </source>
</reference>
<evidence type="ECO:0000313" key="10">
    <source>
        <dbReference type="Proteomes" id="UP001149954"/>
    </source>
</evidence>
<sequence>MDFPTDVAEFDNDPRISFSKLDNSFLLETSDGREFLFNNILKRWVETIDEELIRKQQGYGSDDGETEIVHPRDRKKRKSSHDETDEPKVKKPRVNTAVWVTKIPTDAELSEIQELFVKYGILAEELDTGKPRIKMYTDENGNFNGEALIVYFRPESVNLAIQCLDETDFRMGSRNPSGPMRVQAADFSYKREQEVQPKVAMSMKEKKKLKERAERLNKKLSDWGDDEAEETMKAMKAAEEARRHVILKPMFTLKELEDDPLASIEIQQDIRSECSKIGEVAKVVVWDGESEGVVTVRFVSSADARRCVQTMNGRFFAGNTVVAYIWDGEEKFNKYHPRRDAEGKMANPLDAENEENERLERYGDWLESTGNQTDKTKTEKDKNDEGKTDEDNTNNDNADKDNTEKDKNDEGNTDKDEADKSQETGKN</sequence>
<dbReference type="InterPro" id="IPR034393">
    <property type="entry name" value="TatSF1-like"/>
</dbReference>
<evidence type="ECO:0000256" key="2">
    <source>
        <dbReference type="ARBA" id="ARBA00022664"/>
    </source>
</evidence>
<evidence type="ECO:0000313" key="9">
    <source>
        <dbReference type="EMBL" id="KAJ5519740.1"/>
    </source>
</evidence>
<keyword evidence="10" id="KW-1185">Reference proteome</keyword>
<name>A0A9W9Y3U0_9EURO</name>
<proteinExistence type="inferred from homology"/>
<dbReference type="SUPFAM" id="SSF54928">
    <property type="entry name" value="RNA-binding domain, RBD"/>
    <property type="match status" value="2"/>
</dbReference>
<feature type="domain" description="RRM" evidence="8">
    <location>
        <begin position="97"/>
        <end position="183"/>
    </location>
</feature>
<reference evidence="9" key="1">
    <citation type="submission" date="2022-12" db="EMBL/GenBank/DDBJ databases">
        <authorList>
            <person name="Petersen C."/>
        </authorList>
    </citation>
    <scope>NUCLEOTIDE SEQUENCE</scope>
    <source>
        <strain evidence="9">IBT 29495</strain>
    </source>
</reference>
<evidence type="ECO:0000256" key="3">
    <source>
        <dbReference type="ARBA" id="ARBA00022737"/>
    </source>
</evidence>
<dbReference type="InterPro" id="IPR000504">
    <property type="entry name" value="RRM_dom"/>
</dbReference>
<dbReference type="EMBL" id="JAPWDS010000001">
    <property type="protein sequence ID" value="KAJ5519740.1"/>
    <property type="molecule type" value="Genomic_DNA"/>
</dbReference>
<dbReference type="FunFam" id="3.30.70.330:FF:000105">
    <property type="entry name" value="HIV Tat-specific factor 1 homolog"/>
    <property type="match status" value="1"/>
</dbReference>
<evidence type="ECO:0000256" key="1">
    <source>
        <dbReference type="ARBA" id="ARBA00007747"/>
    </source>
</evidence>
<feature type="region of interest" description="Disordered" evidence="7">
    <location>
        <begin position="56"/>
        <end position="91"/>
    </location>
</feature>
<evidence type="ECO:0000256" key="6">
    <source>
        <dbReference type="SAM" id="Coils"/>
    </source>
</evidence>
<dbReference type="InterPro" id="IPR012677">
    <property type="entry name" value="Nucleotide-bd_a/b_plait_sf"/>
</dbReference>